<keyword evidence="2" id="KW-0548">Nucleotidyltransferase</keyword>
<gene>
    <name evidence="2" type="primary">GLEAN_05147</name>
    <name evidence="2" type="ORF">TcasGA2_TC005147</name>
</gene>
<dbReference type="GO" id="GO:0003964">
    <property type="term" value="F:RNA-directed DNA polymerase activity"/>
    <property type="evidence" value="ECO:0007669"/>
    <property type="project" value="UniProtKB-KW"/>
</dbReference>
<dbReference type="PhylomeDB" id="D7ELD0"/>
<evidence type="ECO:0000259" key="1">
    <source>
        <dbReference type="PROSITE" id="PS50878"/>
    </source>
</evidence>
<dbReference type="HOGENOM" id="CLU_000680_20_5_1"/>
<dbReference type="eggNOG" id="KOG1075">
    <property type="taxonomic scope" value="Eukaryota"/>
</dbReference>
<keyword evidence="3" id="KW-1185">Reference proteome</keyword>
<keyword evidence="2" id="KW-0695">RNA-directed DNA polymerase</keyword>
<name>D7ELD0_TRICA</name>
<dbReference type="OMA" id="XANTREE"/>
<dbReference type="EMBL" id="KQ971867">
    <property type="protein sequence ID" value="EFA11997.1"/>
    <property type="molecule type" value="Genomic_DNA"/>
</dbReference>
<dbReference type="CDD" id="cd01650">
    <property type="entry name" value="RT_nLTR_like"/>
    <property type="match status" value="1"/>
</dbReference>
<protein>
    <submittedName>
        <fullName evidence="2">Putative RNA-directed DNA polymerase from transposon X-element-like Protein</fullName>
    </submittedName>
</protein>
<accession>D7ELD0</accession>
<dbReference type="InParanoid" id="D7ELD0"/>
<dbReference type="SUPFAM" id="SSF56672">
    <property type="entry name" value="DNA/RNA polymerases"/>
    <property type="match status" value="1"/>
</dbReference>
<dbReference type="PROSITE" id="PS50878">
    <property type="entry name" value="RT_POL"/>
    <property type="match status" value="1"/>
</dbReference>
<sequence>MFFVTNQAKLCSIMNHSLASGELPNDWKTAIVKPIFKRGDKFDPLNYRPISLTSVIVKILESLIFDKLIDFLVTTNRIPEEQHRFVPGRSIVSNLLCCLEDWTNIIDANKAADIIYLDFSKAFDRVPRRRLLYKLKHNGINGSLLNWIESFLSNRTFKVCVNNSLSTSRQVMSGVPQGSVLGPLLFVLYTADIGYNLASTVMMYADDLKLYGCSNNNSVLSDVLSKIYEWSKIWLIPLNLSKCTVLHLGKNNPKFSYRINNVFLSNSDSCIDLGVTISSTLSWTEHINRIVKRANQVFYLISKSFVFADLS</sequence>
<organism evidence="2 3">
    <name type="scientific">Tribolium castaneum</name>
    <name type="common">Red flour beetle</name>
    <dbReference type="NCBI Taxonomy" id="7070"/>
    <lineage>
        <taxon>Eukaryota</taxon>
        <taxon>Metazoa</taxon>
        <taxon>Ecdysozoa</taxon>
        <taxon>Arthropoda</taxon>
        <taxon>Hexapoda</taxon>
        <taxon>Insecta</taxon>
        <taxon>Pterygota</taxon>
        <taxon>Neoptera</taxon>
        <taxon>Endopterygota</taxon>
        <taxon>Coleoptera</taxon>
        <taxon>Polyphaga</taxon>
        <taxon>Cucujiformia</taxon>
        <taxon>Tenebrionidae</taxon>
        <taxon>Tenebrionidae incertae sedis</taxon>
        <taxon>Tribolium</taxon>
    </lineage>
</organism>
<proteinExistence type="predicted"/>
<dbReference type="STRING" id="7070.D7ELD0"/>
<reference evidence="2 3" key="1">
    <citation type="journal article" date="2008" name="Nature">
        <title>The genome of the model beetle and pest Tribolium castaneum.</title>
        <authorList>
            <consortium name="Tribolium Genome Sequencing Consortium"/>
            <person name="Richards S."/>
            <person name="Gibbs R.A."/>
            <person name="Weinstock G.M."/>
            <person name="Brown S.J."/>
            <person name="Denell R."/>
            <person name="Beeman R.W."/>
            <person name="Gibbs R."/>
            <person name="Beeman R.W."/>
            <person name="Brown S.J."/>
            <person name="Bucher G."/>
            <person name="Friedrich M."/>
            <person name="Grimmelikhuijzen C.J."/>
            <person name="Klingler M."/>
            <person name="Lorenzen M."/>
            <person name="Richards S."/>
            <person name="Roth S."/>
            <person name="Schroder R."/>
            <person name="Tautz D."/>
            <person name="Zdobnov E.M."/>
            <person name="Muzny D."/>
            <person name="Gibbs R.A."/>
            <person name="Weinstock G.M."/>
            <person name="Attaway T."/>
            <person name="Bell S."/>
            <person name="Buhay C.J."/>
            <person name="Chandrabose M.N."/>
            <person name="Chavez D."/>
            <person name="Clerk-Blankenburg K.P."/>
            <person name="Cree A."/>
            <person name="Dao M."/>
            <person name="Davis C."/>
            <person name="Chacko J."/>
            <person name="Dinh H."/>
            <person name="Dugan-Rocha S."/>
            <person name="Fowler G."/>
            <person name="Garner T.T."/>
            <person name="Garnes J."/>
            <person name="Gnirke A."/>
            <person name="Hawes A."/>
            <person name="Hernandez J."/>
            <person name="Hines S."/>
            <person name="Holder M."/>
            <person name="Hume J."/>
            <person name="Jhangiani S.N."/>
            <person name="Joshi V."/>
            <person name="Khan Z.M."/>
            <person name="Jackson L."/>
            <person name="Kovar C."/>
            <person name="Kowis A."/>
            <person name="Lee S."/>
            <person name="Lewis L.R."/>
            <person name="Margolis J."/>
            <person name="Morgan M."/>
            <person name="Nazareth L.V."/>
            <person name="Nguyen N."/>
            <person name="Okwuonu G."/>
            <person name="Parker D."/>
            <person name="Richards S."/>
            <person name="Ruiz S.J."/>
            <person name="Santibanez J."/>
            <person name="Savard J."/>
            <person name="Scherer S.E."/>
            <person name="Schneider B."/>
            <person name="Sodergren E."/>
            <person name="Tautz D."/>
            <person name="Vattahil S."/>
            <person name="Villasana D."/>
            <person name="White C.S."/>
            <person name="Wright R."/>
            <person name="Park Y."/>
            <person name="Beeman R.W."/>
            <person name="Lord J."/>
            <person name="Oppert B."/>
            <person name="Lorenzen M."/>
            <person name="Brown S."/>
            <person name="Wang L."/>
            <person name="Savard J."/>
            <person name="Tautz D."/>
            <person name="Richards S."/>
            <person name="Weinstock G."/>
            <person name="Gibbs R.A."/>
            <person name="Liu Y."/>
            <person name="Worley K."/>
            <person name="Weinstock G."/>
            <person name="Elsik C.G."/>
            <person name="Reese J.T."/>
            <person name="Elhaik E."/>
            <person name="Landan G."/>
            <person name="Graur D."/>
            <person name="Arensburger P."/>
            <person name="Atkinson P."/>
            <person name="Beeman R.W."/>
            <person name="Beidler J."/>
            <person name="Brown S.J."/>
            <person name="Demuth J.P."/>
            <person name="Drury D.W."/>
            <person name="Du Y.Z."/>
            <person name="Fujiwara H."/>
            <person name="Lorenzen M."/>
            <person name="Maselli V."/>
            <person name="Osanai M."/>
            <person name="Park Y."/>
            <person name="Robertson H.M."/>
            <person name="Tu Z."/>
            <person name="Wang J.J."/>
            <person name="Wang S."/>
            <person name="Richards S."/>
            <person name="Song H."/>
            <person name="Zhang L."/>
            <person name="Sodergren E."/>
            <person name="Werner D."/>
            <person name="Stanke M."/>
            <person name="Morgenstern B."/>
            <person name="Solovyev V."/>
            <person name="Kosarev P."/>
            <person name="Brown G."/>
            <person name="Chen H.C."/>
            <person name="Ermolaeva O."/>
            <person name="Hlavina W."/>
            <person name="Kapustin Y."/>
            <person name="Kiryutin B."/>
            <person name="Kitts P."/>
            <person name="Maglott D."/>
            <person name="Pruitt K."/>
            <person name="Sapojnikov V."/>
            <person name="Souvorov A."/>
            <person name="Mackey A.J."/>
            <person name="Waterhouse R.M."/>
            <person name="Wyder S."/>
            <person name="Zdobnov E.M."/>
            <person name="Zdobnov E.M."/>
            <person name="Wyder S."/>
            <person name="Kriventseva E.V."/>
            <person name="Kadowaki T."/>
            <person name="Bork P."/>
            <person name="Aranda M."/>
            <person name="Bao R."/>
            <person name="Beermann A."/>
            <person name="Berns N."/>
            <person name="Bolognesi R."/>
            <person name="Bonneton F."/>
            <person name="Bopp D."/>
            <person name="Brown S.J."/>
            <person name="Bucher G."/>
            <person name="Butts T."/>
            <person name="Chaumot A."/>
            <person name="Denell R.E."/>
            <person name="Ferrier D.E."/>
            <person name="Friedrich M."/>
            <person name="Gordon C.M."/>
            <person name="Jindra M."/>
            <person name="Klingler M."/>
            <person name="Lan Q."/>
            <person name="Lattorff H.M."/>
            <person name="Laudet V."/>
            <person name="von Levetsow C."/>
            <person name="Liu Z."/>
            <person name="Lutz R."/>
            <person name="Lynch J.A."/>
            <person name="da Fonseca R.N."/>
            <person name="Posnien N."/>
            <person name="Reuter R."/>
            <person name="Roth S."/>
            <person name="Savard J."/>
            <person name="Schinko J.B."/>
            <person name="Schmitt C."/>
            <person name="Schoppmeier M."/>
            <person name="Schroder R."/>
            <person name="Shippy T.D."/>
            <person name="Simonnet F."/>
            <person name="Marques-Souza H."/>
            <person name="Tautz D."/>
            <person name="Tomoyasu Y."/>
            <person name="Trauner J."/>
            <person name="Van der Zee M."/>
            <person name="Vervoort M."/>
            <person name="Wittkopp N."/>
            <person name="Wimmer E.A."/>
            <person name="Yang X."/>
            <person name="Jones A.K."/>
            <person name="Sattelle D.B."/>
            <person name="Ebert P.R."/>
            <person name="Nelson D."/>
            <person name="Scott J.G."/>
            <person name="Beeman R.W."/>
            <person name="Muthukrishnan S."/>
            <person name="Kramer K.J."/>
            <person name="Arakane Y."/>
            <person name="Beeman R.W."/>
            <person name="Zhu Q."/>
            <person name="Hogenkamp D."/>
            <person name="Dixit R."/>
            <person name="Oppert B."/>
            <person name="Jiang H."/>
            <person name="Zou Z."/>
            <person name="Marshall J."/>
            <person name="Elpidina E."/>
            <person name="Vinokurov K."/>
            <person name="Oppert C."/>
            <person name="Zou Z."/>
            <person name="Evans J."/>
            <person name="Lu Z."/>
            <person name="Zhao P."/>
            <person name="Sumathipala N."/>
            <person name="Altincicek B."/>
            <person name="Vilcinskas A."/>
            <person name="Williams M."/>
            <person name="Hultmark D."/>
            <person name="Hetru C."/>
            <person name="Jiang H."/>
            <person name="Grimmelikhuijzen C.J."/>
            <person name="Hauser F."/>
            <person name="Cazzamali G."/>
            <person name="Williamson M."/>
            <person name="Park Y."/>
            <person name="Li B."/>
            <person name="Tanaka Y."/>
            <person name="Predel R."/>
            <person name="Neupert S."/>
            <person name="Schachtner J."/>
            <person name="Verleyen P."/>
            <person name="Raible F."/>
            <person name="Bork P."/>
            <person name="Friedrich M."/>
            <person name="Walden K.K."/>
            <person name="Robertson H.M."/>
            <person name="Angeli S."/>
            <person name="Foret S."/>
            <person name="Bucher G."/>
            <person name="Schuetz S."/>
            <person name="Maleszka R."/>
            <person name="Wimmer E.A."/>
            <person name="Beeman R.W."/>
            <person name="Lorenzen M."/>
            <person name="Tomoyasu Y."/>
            <person name="Miller S.C."/>
            <person name="Grossmann D."/>
            <person name="Bucher G."/>
        </authorList>
    </citation>
    <scope>NUCLEOTIDE SEQUENCE [LARGE SCALE GENOMIC DNA]</scope>
    <source>
        <strain evidence="2 3">Georgia GA2</strain>
    </source>
</reference>
<evidence type="ECO:0000313" key="3">
    <source>
        <dbReference type="Proteomes" id="UP000007266"/>
    </source>
</evidence>
<dbReference type="Proteomes" id="UP000007266">
    <property type="component" value="Unassembled WGS sequence"/>
</dbReference>
<keyword evidence="2" id="KW-0808">Transferase</keyword>
<evidence type="ECO:0000313" key="2">
    <source>
        <dbReference type="EMBL" id="EFA11997.1"/>
    </source>
</evidence>
<dbReference type="PANTHER" id="PTHR33332">
    <property type="entry name" value="REVERSE TRANSCRIPTASE DOMAIN-CONTAINING PROTEIN"/>
    <property type="match status" value="1"/>
</dbReference>
<dbReference type="InterPro" id="IPR000477">
    <property type="entry name" value="RT_dom"/>
</dbReference>
<dbReference type="AlphaFoldDB" id="D7ELD0"/>
<feature type="domain" description="Reverse transcriptase" evidence="1">
    <location>
        <begin position="16"/>
        <end position="277"/>
    </location>
</feature>
<dbReference type="InterPro" id="IPR043502">
    <property type="entry name" value="DNA/RNA_pol_sf"/>
</dbReference>
<dbReference type="Pfam" id="PF00078">
    <property type="entry name" value="RVT_1"/>
    <property type="match status" value="1"/>
</dbReference>
<reference evidence="2 3" key="2">
    <citation type="journal article" date="2010" name="Nucleic Acids Res.">
        <title>BeetleBase in 2010: revisions to provide comprehensive genomic information for Tribolium castaneum.</title>
        <authorList>
            <person name="Kim H.S."/>
            <person name="Murphy T."/>
            <person name="Xia J."/>
            <person name="Caragea D."/>
            <person name="Park Y."/>
            <person name="Beeman R.W."/>
            <person name="Lorenzen M.D."/>
            <person name="Butcher S."/>
            <person name="Manak J.R."/>
            <person name="Brown S.J."/>
        </authorList>
    </citation>
    <scope>NUCLEOTIDE SEQUENCE [LARGE SCALE GENOMIC DNA]</scope>
    <source>
        <strain evidence="2 3">Georgia GA2</strain>
    </source>
</reference>